<evidence type="ECO:0000256" key="1">
    <source>
        <dbReference type="SAM" id="Phobius"/>
    </source>
</evidence>
<gene>
    <name evidence="2" type="ORF">Leucomu_03260</name>
</gene>
<feature type="transmembrane region" description="Helical" evidence="1">
    <location>
        <begin position="43"/>
        <end position="65"/>
    </location>
</feature>
<reference evidence="2 3" key="1">
    <citation type="submission" date="2019-01" db="EMBL/GenBank/DDBJ databases">
        <title>Leucobacter muris sp. nov. isolated from the nose of a laboratory mouse.</title>
        <authorList>
            <person name="Benga L."/>
            <person name="Sproeer C."/>
            <person name="Schumann P."/>
            <person name="Verbarg S."/>
            <person name="Bunk B."/>
            <person name="Engelhardt E."/>
            <person name="Benten P.M."/>
            <person name="Sager M."/>
        </authorList>
    </citation>
    <scope>NUCLEOTIDE SEQUENCE [LARGE SCALE GENOMIC DNA]</scope>
    <source>
        <strain evidence="2 3">DSM 101948</strain>
    </source>
</reference>
<dbReference type="RefSeq" id="WP_128386331.1">
    <property type="nucleotide sequence ID" value="NZ_CP035037.1"/>
</dbReference>
<evidence type="ECO:0000313" key="3">
    <source>
        <dbReference type="Proteomes" id="UP000285768"/>
    </source>
</evidence>
<dbReference type="EMBL" id="CP035037">
    <property type="protein sequence ID" value="QAB17066.1"/>
    <property type="molecule type" value="Genomic_DNA"/>
</dbReference>
<keyword evidence="1" id="KW-1133">Transmembrane helix</keyword>
<keyword evidence="1" id="KW-0812">Transmembrane</keyword>
<dbReference type="Pfam" id="PF14030">
    <property type="entry name" value="DUF4245"/>
    <property type="match status" value="1"/>
</dbReference>
<name>A0ABX5QDE4_9MICO</name>
<evidence type="ECO:0000313" key="2">
    <source>
        <dbReference type="EMBL" id="QAB17066.1"/>
    </source>
</evidence>
<proteinExistence type="predicted"/>
<keyword evidence="3" id="KW-1185">Reference proteome</keyword>
<accession>A0ABX5QDE4</accession>
<keyword evidence="1" id="KW-0472">Membrane</keyword>
<protein>
    <submittedName>
        <fullName evidence="2">DUF4245 domain-containing protein</fullName>
    </submittedName>
</protein>
<dbReference type="Proteomes" id="UP000285768">
    <property type="component" value="Chromosome"/>
</dbReference>
<dbReference type="InterPro" id="IPR025339">
    <property type="entry name" value="DUF4245"/>
</dbReference>
<sequence>MAKKQKPPVVVAELGRPETAAETAARKANDSRLYRQRKTVNNLVFSLLVSLGLMVVIVLMAPGLVGGKSAFEDHSVDVASLAVEAAPSAGRTLAAPAAPESWKAKSAGLRQRDGVTSWQIDYTTVDETTGHEAYAAVVQAFTADGAPVEEKWVSQALEQQSPTGAEQLGGIDWIVYEHPDRNPDSSNMLFGLQGEWQGDTILVYGTDSPATLRLLAAEVADSLNTPKEQ</sequence>
<organism evidence="2 3">
    <name type="scientific">Leucobacter muris</name>
    <dbReference type="NCBI Taxonomy" id="1935379"/>
    <lineage>
        <taxon>Bacteria</taxon>
        <taxon>Bacillati</taxon>
        <taxon>Actinomycetota</taxon>
        <taxon>Actinomycetes</taxon>
        <taxon>Micrococcales</taxon>
        <taxon>Microbacteriaceae</taxon>
        <taxon>Leucobacter</taxon>
    </lineage>
</organism>